<dbReference type="Proteomes" id="UP000095286">
    <property type="component" value="Unplaced"/>
</dbReference>
<proteinExistence type="predicted"/>
<organism evidence="1 2">
    <name type="scientific">Rhabditophanes sp. KR3021</name>
    <dbReference type="NCBI Taxonomy" id="114890"/>
    <lineage>
        <taxon>Eukaryota</taxon>
        <taxon>Metazoa</taxon>
        <taxon>Ecdysozoa</taxon>
        <taxon>Nematoda</taxon>
        <taxon>Chromadorea</taxon>
        <taxon>Rhabditida</taxon>
        <taxon>Tylenchina</taxon>
        <taxon>Panagrolaimomorpha</taxon>
        <taxon>Strongyloidoidea</taxon>
        <taxon>Alloionematidae</taxon>
        <taxon>Rhabditophanes</taxon>
    </lineage>
</organism>
<evidence type="ECO:0000313" key="1">
    <source>
        <dbReference type="Proteomes" id="UP000095286"/>
    </source>
</evidence>
<accession>A0AC35UC94</accession>
<dbReference type="WBParaSite" id="RSKR_0000992600.1">
    <property type="protein sequence ID" value="RSKR_0000992600.1"/>
    <property type="gene ID" value="RSKR_0000992600"/>
</dbReference>
<protein>
    <submittedName>
        <fullName evidence="2">Homeobox domain-containing protein</fullName>
    </submittedName>
</protein>
<reference evidence="2" key="1">
    <citation type="submission" date="2016-11" db="UniProtKB">
        <authorList>
            <consortium name="WormBaseParasite"/>
        </authorList>
    </citation>
    <scope>IDENTIFICATION</scope>
    <source>
        <strain evidence="2">KR3021</strain>
    </source>
</reference>
<evidence type="ECO:0000313" key="2">
    <source>
        <dbReference type="WBParaSite" id="RSKR_0000992600.1"/>
    </source>
</evidence>
<name>A0AC35UC94_9BILA</name>
<sequence length="339" mass="37521">MVPNPNGISPNGINSNGINPNGINSTGLNSNNLNTPFHQQFNPYAMAQTNFGNLAYPGAPSVFNNFQHSLVNPQHHSVNNGLPGYNIEYTRKSNNRRERTSYSKMALDRLEASFVRSMYPDVHQRESLASFLNLAEGRIQVWFKNRRAKYRQQVKQNQIIEQASKSSRREIGNESPIAGVPRLSPRTMDGIKTESNSNSRSSSSPHLDFKEIKLENSPDSSSDTSSNSSMDKTIHSTHDLSKNVGLHHNLLKLDDSNGKVNKLSPSADSGISNSPLGNTYPIIPNYFQENMSSNFLNSCVLASNPSAPYYYPYSGFPYYNGGVQFDPAAANNYFSGPNS</sequence>